<dbReference type="EMBL" id="BARU01045047">
    <property type="protein sequence ID" value="GAH84035.1"/>
    <property type="molecule type" value="Genomic_DNA"/>
</dbReference>
<sequence length="157" mass="16138">NNKEEQEIMKFKRNLLILSAILIGILIVIPGCLPTTPTTEEEEEAADAPTNGTISVAGGAATTNDTTPTLTLSSTGATYMAFSGDNVNWSAWVAYATTYSSFGVTTAVAVASAFPAESVTAAVGFTVVVPTTIVGEAPKVTVQILSVLSQLTVGLVP</sequence>
<feature type="region of interest" description="Disordered" evidence="1">
    <location>
        <begin position="37"/>
        <end position="62"/>
    </location>
</feature>
<organism evidence="3">
    <name type="scientific">marine sediment metagenome</name>
    <dbReference type="NCBI Taxonomy" id="412755"/>
    <lineage>
        <taxon>unclassified sequences</taxon>
        <taxon>metagenomes</taxon>
        <taxon>ecological metagenomes</taxon>
    </lineage>
</organism>
<keyword evidence="2" id="KW-1133">Transmembrane helix</keyword>
<protein>
    <submittedName>
        <fullName evidence="3">Uncharacterized protein</fullName>
    </submittedName>
</protein>
<dbReference type="AlphaFoldDB" id="X1JRK0"/>
<accession>X1JRK0</accession>
<proteinExistence type="predicted"/>
<reference evidence="3" key="1">
    <citation type="journal article" date="2014" name="Front. Microbiol.">
        <title>High frequency of phylogenetically diverse reductive dehalogenase-homologous genes in deep subseafloor sedimentary metagenomes.</title>
        <authorList>
            <person name="Kawai M."/>
            <person name="Futagami T."/>
            <person name="Toyoda A."/>
            <person name="Takaki Y."/>
            <person name="Nishi S."/>
            <person name="Hori S."/>
            <person name="Arai W."/>
            <person name="Tsubouchi T."/>
            <person name="Morono Y."/>
            <person name="Uchiyama I."/>
            <person name="Ito T."/>
            <person name="Fujiyama A."/>
            <person name="Inagaki F."/>
            <person name="Takami H."/>
        </authorList>
    </citation>
    <scope>NUCLEOTIDE SEQUENCE</scope>
    <source>
        <strain evidence="3">Expedition CK06-06</strain>
    </source>
</reference>
<keyword evidence="2" id="KW-0472">Membrane</keyword>
<evidence type="ECO:0000313" key="3">
    <source>
        <dbReference type="EMBL" id="GAH84035.1"/>
    </source>
</evidence>
<evidence type="ECO:0000256" key="1">
    <source>
        <dbReference type="SAM" id="MobiDB-lite"/>
    </source>
</evidence>
<feature type="transmembrane region" description="Helical" evidence="2">
    <location>
        <begin position="15"/>
        <end position="36"/>
    </location>
</feature>
<gene>
    <name evidence="3" type="ORF">S03H2_68500</name>
</gene>
<name>X1JRK0_9ZZZZ</name>
<comment type="caution">
    <text evidence="3">The sequence shown here is derived from an EMBL/GenBank/DDBJ whole genome shotgun (WGS) entry which is preliminary data.</text>
</comment>
<keyword evidence="2" id="KW-0812">Transmembrane</keyword>
<feature type="non-terminal residue" evidence="3">
    <location>
        <position position="1"/>
    </location>
</feature>
<evidence type="ECO:0000256" key="2">
    <source>
        <dbReference type="SAM" id="Phobius"/>
    </source>
</evidence>